<dbReference type="Gene3D" id="3.40.50.1820">
    <property type="entry name" value="alpha/beta hydrolase"/>
    <property type="match status" value="1"/>
</dbReference>
<sequence>MFSFPKPAAEQFFRTFDITLFAVSKDEKQLVFAGNLGGKFNLWAMDLPRTYPYPLTSVDQDVGYVLIDPKRRFIIAGFDRDGDENFHIYALPPEGGNPLPLLEPKAREKFFAVHLLEDGERIYYHTSRGNPTYLNICRYDLAKRKCETLLVGQDAPVHLLAASPKETGFAWVKLLSNTHQCGFVKKGEEAVSLTPNPEEAHIVSSIVYTSENHLYFVTDYGEEYAYVAGFDLEKREFAPVVTFEREEARHLKWHAPSRTLYISTVKGVSDRLYAFRPDDRTLVPVSLPVDIVDQLHVAESGTLYLLGRGATVPPNLFRKRPGGGWEALTDNRVMGVSREAMVEPEVVTYPSFDGLKIEALLFRAKPERANGYAIFWPHGGPQWAERKRFRALFQFLLARGYTIFAPNFRGSTGYGKRFRKMVERDWGGGPRLDCVAGMEWLFRQGIAERDKLFVVGGSYGGYMTLLLAGRHPEYVRAAVDLFGPSDLFTFIESVPDFWKPSMKQLVGDPVENREKLTEDSPITYLKNMKKPMLIIQGANDPRVVRAESDQIVAALKKRGVGVEYLVLEDEGHGFTKKENEIRVYRRILEFLERHRGSESGKAV</sequence>
<gene>
    <name evidence="3" type="ORF">SAMN04488025_11322</name>
</gene>
<protein>
    <submittedName>
        <fullName evidence="3">Prolyl oligopeptidase family protein</fullName>
    </submittedName>
</protein>
<dbReference type="EMBL" id="FOOK01000013">
    <property type="protein sequence ID" value="SFG03312.1"/>
    <property type="molecule type" value="Genomic_DNA"/>
</dbReference>
<proteinExistence type="predicted"/>
<dbReference type="Pfam" id="PF00326">
    <property type="entry name" value="Peptidase_S9"/>
    <property type="match status" value="1"/>
</dbReference>
<accession>A0A1I2NHQ3</accession>
<dbReference type="GO" id="GO:0004252">
    <property type="term" value="F:serine-type endopeptidase activity"/>
    <property type="evidence" value="ECO:0007669"/>
    <property type="project" value="TreeGrafter"/>
</dbReference>
<dbReference type="SUPFAM" id="SSF69304">
    <property type="entry name" value="Tricorn protease N-terminal domain"/>
    <property type="match status" value="1"/>
</dbReference>
<reference evidence="4" key="1">
    <citation type="submission" date="2016-10" db="EMBL/GenBank/DDBJ databases">
        <authorList>
            <person name="Varghese N."/>
            <person name="Submissions S."/>
        </authorList>
    </citation>
    <scope>NUCLEOTIDE SEQUENCE [LARGE SCALE GENOMIC DNA]</scope>
    <source>
        <strain evidence="4">DSM 44945</strain>
    </source>
</reference>
<keyword evidence="1" id="KW-0378">Hydrolase</keyword>
<organism evidence="3 4">
    <name type="scientific">Planifilum fulgidum</name>
    <dbReference type="NCBI Taxonomy" id="201973"/>
    <lineage>
        <taxon>Bacteria</taxon>
        <taxon>Bacillati</taxon>
        <taxon>Bacillota</taxon>
        <taxon>Bacilli</taxon>
        <taxon>Bacillales</taxon>
        <taxon>Thermoactinomycetaceae</taxon>
        <taxon>Planifilum</taxon>
    </lineage>
</organism>
<evidence type="ECO:0000259" key="2">
    <source>
        <dbReference type="Pfam" id="PF00326"/>
    </source>
</evidence>
<dbReference type="PANTHER" id="PTHR42776:SF27">
    <property type="entry name" value="DIPEPTIDYL PEPTIDASE FAMILY MEMBER 6"/>
    <property type="match status" value="1"/>
</dbReference>
<dbReference type="InterPro" id="IPR011042">
    <property type="entry name" value="6-blade_b-propeller_TolB-like"/>
</dbReference>
<evidence type="ECO:0000256" key="1">
    <source>
        <dbReference type="ARBA" id="ARBA00022801"/>
    </source>
</evidence>
<dbReference type="RefSeq" id="WP_092038039.1">
    <property type="nucleotide sequence ID" value="NZ_FOOK01000013.1"/>
</dbReference>
<dbReference type="Gene3D" id="2.120.10.30">
    <property type="entry name" value="TolB, C-terminal domain"/>
    <property type="match status" value="1"/>
</dbReference>
<dbReference type="InterPro" id="IPR029058">
    <property type="entry name" value="AB_hydrolase_fold"/>
</dbReference>
<dbReference type="PANTHER" id="PTHR42776">
    <property type="entry name" value="SERINE PEPTIDASE S9 FAMILY MEMBER"/>
    <property type="match status" value="1"/>
</dbReference>
<dbReference type="STRING" id="201973.SAMN04488025_11322"/>
<dbReference type="SUPFAM" id="SSF53474">
    <property type="entry name" value="alpha/beta-Hydrolases"/>
    <property type="match status" value="1"/>
</dbReference>
<dbReference type="AlphaFoldDB" id="A0A1I2NHQ3"/>
<evidence type="ECO:0000313" key="3">
    <source>
        <dbReference type="EMBL" id="SFG03312.1"/>
    </source>
</evidence>
<dbReference type="OrthoDB" id="108903at2"/>
<dbReference type="InterPro" id="IPR001375">
    <property type="entry name" value="Peptidase_S9_cat"/>
</dbReference>
<dbReference type="Proteomes" id="UP000198661">
    <property type="component" value="Unassembled WGS sequence"/>
</dbReference>
<keyword evidence="4" id="KW-1185">Reference proteome</keyword>
<feature type="domain" description="Peptidase S9 prolyl oligopeptidase catalytic" evidence="2">
    <location>
        <begin position="389"/>
        <end position="596"/>
    </location>
</feature>
<name>A0A1I2NHQ3_9BACL</name>
<evidence type="ECO:0000313" key="4">
    <source>
        <dbReference type="Proteomes" id="UP000198661"/>
    </source>
</evidence>
<dbReference type="GO" id="GO:0006508">
    <property type="term" value="P:proteolysis"/>
    <property type="evidence" value="ECO:0007669"/>
    <property type="project" value="InterPro"/>
</dbReference>